<dbReference type="Pfam" id="PF01436">
    <property type="entry name" value="NHL"/>
    <property type="match status" value="1"/>
</dbReference>
<dbReference type="InterPro" id="IPR001258">
    <property type="entry name" value="NHL_repeat"/>
</dbReference>
<dbReference type="AlphaFoldDB" id="A0A815AGT7"/>
<name>A0A815AGT7_9BILA</name>
<evidence type="ECO:0000256" key="2">
    <source>
        <dbReference type="PROSITE-ProRule" id="PRU00504"/>
    </source>
</evidence>
<organism evidence="3 6">
    <name type="scientific">Adineta steineri</name>
    <dbReference type="NCBI Taxonomy" id="433720"/>
    <lineage>
        <taxon>Eukaryota</taxon>
        <taxon>Metazoa</taxon>
        <taxon>Spiralia</taxon>
        <taxon>Gnathifera</taxon>
        <taxon>Rotifera</taxon>
        <taxon>Eurotatoria</taxon>
        <taxon>Bdelloidea</taxon>
        <taxon>Adinetida</taxon>
        <taxon>Adinetidae</taxon>
        <taxon>Adineta</taxon>
    </lineage>
</organism>
<protein>
    <submittedName>
        <fullName evidence="3">Uncharacterized protein</fullName>
    </submittedName>
</protein>
<proteinExistence type="predicted"/>
<keyword evidence="5" id="KW-1185">Reference proteome</keyword>
<reference evidence="3" key="1">
    <citation type="submission" date="2021-02" db="EMBL/GenBank/DDBJ databases">
        <authorList>
            <person name="Nowell W R."/>
        </authorList>
    </citation>
    <scope>NUCLEOTIDE SEQUENCE</scope>
</reference>
<evidence type="ECO:0000313" key="5">
    <source>
        <dbReference type="Proteomes" id="UP000663832"/>
    </source>
</evidence>
<feature type="repeat" description="NHL" evidence="2">
    <location>
        <begin position="10"/>
        <end position="53"/>
    </location>
</feature>
<sequence length="77" mass="8935">MRWYEQKEEGEILVGGNGKGNQLNCPMGLSFDDEGTFYVADYYNHRIEKFEIINIEFVVINDEQQPTQLFIIMIQGG</sequence>
<dbReference type="Proteomes" id="UP000663877">
    <property type="component" value="Unassembled WGS sequence"/>
</dbReference>
<evidence type="ECO:0000313" key="4">
    <source>
        <dbReference type="EMBL" id="CAF1542943.1"/>
    </source>
</evidence>
<dbReference type="InterPro" id="IPR011042">
    <property type="entry name" value="6-blade_b-propeller_TolB-like"/>
</dbReference>
<dbReference type="PROSITE" id="PS51125">
    <property type="entry name" value="NHL"/>
    <property type="match status" value="1"/>
</dbReference>
<dbReference type="SUPFAM" id="SSF63825">
    <property type="entry name" value="YWTD domain"/>
    <property type="match status" value="1"/>
</dbReference>
<dbReference type="Proteomes" id="UP000663832">
    <property type="component" value="Unassembled WGS sequence"/>
</dbReference>
<evidence type="ECO:0000313" key="6">
    <source>
        <dbReference type="Proteomes" id="UP000663877"/>
    </source>
</evidence>
<dbReference type="EMBL" id="CAJNOM010000691">
    <property type="protein sequence ID" value="CAF1542943.1"/>
    <property type="molecule type" value="Genomic_DNA"/>
</dbReference>
<comment type="caution">
    <text evidence="3">The sequence shown here is derived from an EMBL/GenBank/DDBJ whole genome shotgun (WGS) entry which is preliminary data.</text>
</comment>
<dbReference type="OrthoDB" id="10340598at2759"/>
<dbReference type="EMBL" id="CAJNOI010000358">
    <property type="protein sequence ID" value="CAF1255634.1"/>
    <property type="molecule type" value="Genomic_DNA"/>
</dbReference>
<dbReference type="Gene3D" id="2.120.10.30">
    <property type="entry name" value="TolB, C-terminal domain"/>
    <property type="match status" value="1"/>
</dbReference>
<gene>
    <name evidence="3" type="ORF">BJG266_LOCUS29837</name>
    <name evidence="4" type="ORF">QVE165_LOCUS46467</name>
</gene>
<evidence type="ECO:0000256" key="1">
    <source>
        <dbReference type="ARBA" id="ARBA00022737"/>
    </source>
</evidence>
<evidence type="ECO:0000313" key="3">
    <source>
        <dbReference type="EMBL" id="CAF1255634.1"/>
    </source>
</evidence>
<accession>A0A815AGT7</accession>
<keyword evidence="1" id="KW-0677">Repeat</keyword>